<name>A0A934Q9J8_9MICO</name>
<reference evidence="2" key="1">
    <citation type="submission" date="2020-12" db="EMBL/GenBank/DDBJ databases">
        <title>Leucobacter sp. CAS1, isolated from Chromium sludge.</title>
        <authorList>
            <person name="Xu Z."/>
        </authorList>
    </citation>
    <scope>NUCLEOTIDE SEQUENCE</scope>
    <source>
        <strain evidence="2">CSA1</strain>
    </source>
</reference>
<evidence type="ECO:0000313" key="2">
    <source>
        <dbReference type="EMBL" id="MBK0420028.1"/>
    </source>
</evidence>
<dbReference type="AlphaFoldDB" id="A0A934Q9J8"/>
<dbReference type="EMBL" id="JAEHOH010000020">
    <property type="protein sequence ID" value="MBK0420028.1"/>
    <property type="molecule type" value="Genomic_DNA"/>
</dbReference>
<dbReference type="RefSeq" id="WP_200116167.1">
    <property type="nucleotide sequence ID" value="NZ_JAEHOH010000020.1"/>
</dbReference>
<accession>A0A934Q9J8</accession>
<sequence length="123" mass="12880">MSAQDPHPDEAIDAVLHALAAPLVSAENYLAGVRARTRSLAAHPVVPEELGGEIMRGIDGAMRSLEEAAATMTAFALLGEAGRPGCPACDAARPVDGREGRPEADGPRRFTGARNVITTEEEH</sequence>
<feature type="region of interest" description="Disordered" evidence="1">
    <location>
        <begin position="92"/>
        <end position="123"/>
    </location>
</feature>
<evidence type="ECO:0000313" key="3">
    <source>
        <dbReference type="Proteomes" id="UP000608530"/>
    </source>
</evidence>
<gene>
    <name evidence="2" type="ORF">JD276_13405</name>
</gene>
<feature type="compositionally biased region" description="Basic and acidic residues" evidence="1">
    <location>
        <begin position="93"/>
        <end position="108"/>
    </location>
</feature>
<dbReference type="Proteomes" id="UP000608530">
    <property type="component" value="Unassembled WGS sequence"/>
</dbReference>
<comment type="caution">
    <text evidence="2">The sequence shown here is derived from an EMBL/GenBank/DDBJ whole genome shotgun (WGS) entry which is preliminary data.</text>
</comment>
<evidence type="ECO:0000256" key="1">
    <source>
        <dbReference type="SAM" id="MobiDB-lite"/>
    </source>
</evidence>
<organism evidence="2 3">
    <name type="scientific">Leucobacter chromiisoli</name>
    <dbReference type="NCBI Taxonomy" id="2796471"/>
    <lineage>
        <taxon>Bacteria</taxon>
        <taxon>Bacillati</taxon>
        <taxon>Actinomycetota</taxon>
        <taxon>Actinomycetes</taxon>
        <taxon>Micrococcales</taxon>
        <taxon>Microbacteriaceae</taxon>
        <taxon>Leucobacter</taxon>
    </lineage>
</organism>
<proteinExistence type="predicted"/>
<protein>
    <submittedName>
        <fullName evidence="2">Uncharacterized protein</fullName>
    </submittedName>
</protein>
<keyword evidence="3" id="KW-1185">Reference proteome</keyword>